<evidence type="ECO:0000256" key="3">
    <source>
        <dbReference type="SAM" id="Phobius"/>
    </source>
</evidence>
<dbReference type="AlphaFoldDB" id="A0A367J131"/>
<evidence type="ECO:0000256" key="2">
    <source>
        <dbReference type="ARBA" id="ARBA00023002"/>
    </source>
</evidence>
<evidence type="ECO:0000313" key="5">
    <source>
        <dbReference type="EMBL" id="RCH83539.1"/>
    </source>
</evidence>
<proteinExistence type="predicted"/>
<keyword evidence="1" id="KW-0249">Electron transport</keyword>
<dbReference type="InterPro" id="IPR039261">
    <property type="entry name" value="FNR_nucleotide-bd"/>
</dbReference>
<dbReference type="CDD" id="cd06186">
    <property type="entry name" value="NOX_Duox_like_FAD_NADP"/>
    <property type="match status" value="1"/>
</dbReference>
<dbReference type="InterPro" id="IPR013121">
    <property type="entry name" value="Fe_red_NAD-bd_6"/>
</dbReference>
<accession>A0A367J131</accession>
<keyword evidence="2" id="KW-0560">Oxidoreductase</keyword>
<keyword evidence="3" id="KW-0472">Membrane</keyword>
<dbReference type="GO" id="GO:0033215">
    <property type="term" value="P:reductive iron assimilation"/>
    <property type="evidence" value="ECO:0007669"/>
    <property type="project" value="TreeGrafter"/>
</dbReference>
<keyword evidence="3" id="KW-1133">Transmembrane helix</keyword>
<feature type="domain" description="FAD-binding FR-type" evidence="4">
    <location>
        <begin position="82"/>
        <end position="199"/>
    </location>
</feature>
<dbReference type="PANTHER" id="PTHR11972:SF192">
    <property type="entry name" value="FERRIC REDUCTASE TRANSMEMBRANE COMPONENT 1-RELATED"/>
    <property type="match status" value="1"/>
</dbReference>
<dbReference type="Gene3D" id="3.40.50.80">
    <property type="entry name" value="Nucleotide-binding domain of ferredoxin-NADP reductase (FNR) module"/>
    <property type="match status" value="1"/>
</dbReference>
<organism evidence="5 6">
    <name type="scientific">Rhizopus azygosporus</name>
    <name type="common">Rhizopus microsporus var. azygosporus</name>
    <dbReference type="NCBI Taxonomy" id="86630"/>
    <lineage>
        <taxon>Eukaryota</taxon>
        <taxon>Fungi</taxon>
        <taxon>Fungi incertae sedis</taxon>
        <taxon>Mucoromycota</taxon>
        <taxon>Mucoromycotina</taxon>
        <taxon>Mucoromycetes</taxon>
        <taxon>Mucorales</taxon>
        <taxon>Mucorineae</taxon>
        <taxon>Rhizopodaceae</taxon>
        <taxon>Rhizopus</taxon>
    </lineage>
</organism>
<gene>
    <name evidence="5" type="ORF">CU097_005112</name>
</gene>
<dbReference type="SUPFAM" id="SSF63380">
    <property type="entry name" value="Riboflavin synthase domain-like"/>
    <property type="match status" value="1"/>
</dbReference>
<dbReference type="Pfam" id="PF08030">
    <property type="entry name" value="NAD_binding_6"/>
    <property type="match status" value="1"/>
</dbReference>
<evidence type="ECO:0000256" key="1">
    <source>
        <dbReference type="ARBA" id="ARBA00022982"/>
    </source>
</evidence>
<dbReference type="PANTHER" id="PTHR11972">
    <property type="entry name" value="NADPH OXIDASE"/>
    <property type="match status" value="1"/>
</dbReference>
<evidence type="ECO:0000313" key="6">
    <source>
        <dbReference type="Proteomes" id="UP000252139"/>
    </source>
</evidence>
<dbReference type="InterPro" id="IPR050369">
    <property type="entry name" value="RBOH/FRE"/>
</dbReference>
<reference evidence="5 6" key="1">
    <citation type="journal article" date="2018" name="G3 (Bethesda)">
        <title>Phylogenetic and Phylogenomic Definition of Rhizopus Species.</title>
        <authorList>
            <person name="Gryganskyi A.P."/>
            <person name="Golan J."/>
            <person name="Dolatabadi S."/>
            <person name="Mondo S."/>
            <person name="Robb S."/>
            <person name="Idnurm A."/>
            <person name="Muszewska A."/>
            <person name="Steczkiewicz K."/>
            <person name="Masonjones S."/>
            <person name="Liao H.L."/>
            <person name="Gajdeczka M.T."/>
            <person name="Anike F."/>
            <person name="Vuek A."/>
            <person name="Anishchenko I.M."/>
            <person name="Voigt K."/>
            <person name="de Hoog G.S."/>
            <person name="Smith M.E."/>
            <person name="Heitman J."/>
            <person name="Vilgalys R."/>
            <person name="Stajich J.E."/>
        </authorList>
    </citation>
    <scope>NUCLEOTIDE SEQUENCE [LARGE SCALE GENOMIC DNA]</scope>
    <source>
        <strain evidence="5 6">CBS 357.93</strain>
    </source>
</reference>
<keyword evidence="6" id="KW-1185">Reference proteome</keyword>
<dbReference type="InterPro" id="IPR017938">
    <property type="entry name" value="Riboflavin_synthase-like_b-brl"/>
</dbReference>
<dbReference type="InterPro" id="IPR013112">
    <property type="entry name" value="FAD-bd_8"/>
</dbReference>
<dbReference type="GO" id="GO:0000293">
    <property type="term" value="F:ferric-chelate reductase activity"/>
    <property type="evidence" value="ECO:0007669"/>
    <property type="project" value="TreeGrafter"/>
</dbReference>
<keyword evidence="3" id="KW-0812">Transmembrane</keyword>
<dbReference type="PROSITE" id="PS51384">
    <property type="entry name" value="FAD_FR"/>
    <property type="match status" value="1"/>
</dbReference>
<name>A0A367J131_RHIAZ</name>
<dbReference type="EMBL" id="PJQL01002628">
    <property type="protein sequence ID" value="RCH83539.1"/>
    <property type="molecule type" value="Genomic_DNA"/>
</dbReference>
<dbReference type="Proteomes" id="UP000252139">
    <property type="component" value="Unassembled WGS sequence"/>
</dbReference>
<sequence length="392" mass="43817">MACMLYAWSKFPIFMQSQLQVQKVQYGLAGYGSLCVVMVGSFFLVRKMCYEVFVVTHLFIFGFIGAIALHTPYAMRYFIAGLVCYLLNLVAVWFIKSHIGRARFHVLPGGCTKVSIRLASPLKQHSIGQHINLCIPSIGSAFQWHPFTITSINCPKNNNMVEIHVCARGNFTRSLYNTTGLEQDVPVFLNGPFGDSQIQPDVILDSYNTVVIALGGAGATFGIRLLRELYSHLSKITKQTTCTRDIYVVWSVRRVSELAWFQQELEHYNYIFNHSNTPFPKLHLKLHITGQDGSTDTPSTTTEKEVPEGIDITPDKLNTLMDNDTNKSAIKEADIVYQSRLNPNDYLLACTGNAGVFVCGPLGFNSSFKNAVASSSIDKSSHIQLFCQDFSY</sequence>
<dbReference type="InterPro" id="IPR017927">
    <property type="entry name" value="FAD-bd_FR_type"/>
</dbReference>
<comment type="caution">
    <text evidence="5">The sequence shown here is derived from an EMBL/GenBank/DDBJ whole genome shotgun (WGS) entry which is preliminary data.</text>
</comment>
<dbReference type="Pfam" id="PF08022">
    <property type="entry name" value="FAD_binding_8"/>
    <property type="match status" value="1"/>
</dbReference>
<feature type="transmembrane region" description="Helical" evidence="3">
    <location>
        <begin position="77"/>
        <end position="95"/>
    </location>
</feature>
<dbReference type="GO" id="GO:0005886">
    <property type="term" value="C:plasma membrane"/>
    <property type="evidence" value="ECO:0007669"/>
    <property type="project" value="TreeGrafter"/>
</dbReference>
<protein>
    <recommendedName>
        <fullName evidence="4">FAD-binding FR-type domain-containing protein</fullName>
    </recommendedName>
</protein>
<dbReference type="SUPFAM" id="SSF52343">
    <property type="entry name" value="Ferredoxin reductase-like, C-terminal NADP-linked domain"/>
    <property type="match status" value="1"/>
</dbReference>
<evidence type="ECO:0000259" key="4">
    <source>
        <dbReference type="PROSITE" id="PS51384"/>
    </source>
</evidence>
<dbReference type="OrthoDB" id="167398at2759"/>
<feature type="transmembrane region" description="Helical" evidence="3">
    <location>
        <begin position="24"/>
        <end position="45"/>
    </location>
</feature>
<keyword evidence="1" id="KW-0813">Transport</keyword>
<feature type="transmembrane region" description="Helical" evidence="3">
    <location>
        <begin position="52"/>
        <end position="71"/>
    </location>
</feature>
<dbReference type="STRING" id="86630.A0A367J131"/>